<dbReference type="EMBL" id="JBJKTR010000019">
    <property type="protein sequence ID" value="KAL3332055.1"/>
    <property type="molecule type" value="Genomic_DNA"/>
</dbReference>
<protein>
    <submittedName>
        <fullName evidence="2">Uncharacterized protein</fullName>
    </submittedName>
</protein>
<evidence type="ECO:0000313" key="3">
    <source>
        <dbReference type="Proteomes" id="UP001627284"/>
    </source>
</evidence>
<gene>
    <name evidence="2" type="ORF">AABB24_032589</name>
</gene>
<keyword evidence="1" id="KW-0812">Transmembrane</keyword>
<sequence>MMICIWPFCSPSLCSKLFQSRVLLFGVFEHEYLFVALLVLTIFLVSSLIYAVCLGKNSLGGEFVKLLFCGLFSVLFKVHLMVKLFSFKYARLLKLSSPLMIKNSIVYFLYCISCVAHFLFILFYLLGLFIYLFLFFPSP</sequence>
<keyword evidence="1" id="KW-0472">Membrane</keyword>
<feature type="transmembrane region" description="Helical" evidence="1">
    <location>
        <begin position="107"/>
        <end position="136"/>
    </location>
</feature>
<proteinExistence type="predicted"/>
<comment type="caution">
    <text evidence="2">The sequence shown here is derived from an EMBL/GenBank/DDBJ whole genome shotgun (WGS) entry which is preliminary data.</text>
</comment>
<evidence type="ECO:0000313" key="2">
    <source>
        <dbReference type="EMBL" id="KAL3332055.1"/>
    </source>
</evidence>
<keyword evidence="3" id="KW-1185">Reference proteome</keyword>
<reference evidence="2 3" key="1">
    <citation type="submission" date="2024-05" db="EMBL/GenBank/DDBJ databases">
        <title>De novo assembly of an allotetraploid wild potato.</title>
        <authorList>
            <person name="Hosaka A.J."/>
        </authorList>
    </citation>
    <scope>NUCLEOTIDE SEQUENCE [LARGE SCALE GENOMIC DNA]</scope>
    <source>
        <tissue evidence="2">Young leaves</tissue>
    </source>
</reference>
<feature type="transmembrane region" description="Helical" evidence="1">
    <location>
        <begin position="66"/>
        <end position="87"/>
    </location>
</feature>
<organism evidence="2 3">
    <name type="scientific">Solanum stoloniferum</name>
    <dbReference type="NCBI Taxonomy" id="62892"/>
    <lineage>
        <taxon>Eukaryota</taxon>
        <taxon>Viridiplantae</taxon>
        <taxon>Streptophyta</taxon>
        <taxon>Embryophyta</taxon>
        <taxon>Tracheophyta</taxon>
        <taxon>Spermatophyta</taxon>
        <taxon>Magnoliopsida</taxon>
        <taxon>eudicotyledons</taxon>
        <taxon>Gunneridae</taxon>
        <taxon>Pentapetalae</taxon>
        <taxon>asterids</taxon>
        <taxon>lamiids</taxon>
        <taxon>Solanales</taxon>
        <taxon>Solanaceae</taxon>
        <taxon>Solanoideae</taxon>
        <taxon>Solaneae</taxon>
        <taxon>Solanum</taxon>
    </lineage>
</organism>
<dbReference type="AlphaFoldDB" id="A0ABD2RJZ5"/>
<evidence type="ECO:0000256" key="1">
    <source>
        <dbReference type="SAM" id="Phobius"/>
    </source>
</evidence>
<dbReference type="Proteomes" id="UP001627284">
    <property type="component" value="Unassembled WGS sequence"/>
</dbReference>
<feature type="transmembrane region" description="Helical" evidence="1">
    <location>
        <begin position="32"/>
        <end position="54"/>
    </location>
</feature>
<name>A0ABD2RJZ5_9SOLN</name>
<accession>A0ABD2RJZ5</accession>
<keyword evidence="1" id="KW-1133">Transmembrane helix</keyword>